<name>A0A6B8W0J2_9CORY</name>
<accession>A0A6B8W0J2</accession>
<dbReference type="KEGG" id="ckw:CKALI_11380"/>
<dbReference type="Proteomes" id="UP000427071">
    <property type="component" value="Chromosome"/>
</dbReference>
<evidence type="ECO:0000313" key="2">
    <source>
        <dbReference type="Proteomes" id="UP000427071"/>
    </source>
</evidence>
<evidence type="ECO:0000313" key="1">
    <source>
        <dbReference type="EMBL" id="QGU03120.1"/>
    </source>
</evidence>
<dbReference type="RefSeq" id="WP_156193443.1">
    <property type="nucleotide sequence ID" value="NZ_CP046452.1"/>
</dbReference>
<dbReference type="AlphaFoldDB" id="A0A6B8W0J2"/>
<gene>
    <name evidence="1" type="ORF">CKALI_11380</name>
</gene>
<dbReference type="EMBL" id="CP046452">
    <property type="protein sequence ID" value="QGU03120.1"/>
    <property type="molecule type" value="Genomic_DNA"/>
</dbReference>
<organism evidence="1 2">
    <name type="scientific">Corynebacterium kalinowskii</name>
    <dbReference type="NCBI Taxonomy" id="2675216"/>
    <lineage>
        <taxon>Bacteria</taxon>
        <taxon>Bacillati</taxon>
        <taxon>Actinomycetota</taxon>
        <taxon>Actinomycetes</taxon>
        <taxon>Mycobacteriales</taxon>
        <taxon>Corynebacteriaceae</taxon>
        <taxon>Corynebacterium</taxon>
    </lineage>
</organism>
<keyword evidence="2" id="KW-1185">Reference proteome</keyword>
<proteinExistence type="predicted"/>
<evidence type="ECO:0008006" key="3">
    <source>
        <dbReference type="Google" id="ProtNLM"/>
    </source>
</evidence>
<protein>
    <recommendedName>
        <fullName evidence="3">DNA polymerase III subunit beta</fullName>
    </recommendedName>
</protein>
<reference evidence="2" key="1">
    <citation type="submission" date="2019-11" db="EMBL/GenBank/DDBJ databases">
        <title>Complete genome sequence of Corynebacterium kalinowskii 1959, a novel Corynebacterium species isolated from soil of a small paddock in Vilsendorf, Germany.</title>
        <authorList>
            <person name="Schaffert L."/>
            <person name="Ruwe M."/>
            <person name="Milse J."/>
            <person name="Hanuschka K."/>
            <person name="Ortseifen V."/>
            <person name="Droste J."/>
            <person name="Brandt D."/>
            <person name="Schlueter L."/>
            <person name="Kutter Y."/>
            <person name="Vinke S."/>
            <person name="Viehoefer P."/>
            <person name="Jacob L."/>
            <person name="Luebke N.-C."/>
            <person name="Schulte-Berndt E."/>
            <person name="Hain C."/>
            <person name="Linder M."/>
            <person name="Schmidt P."/>
            <person name="Wollenschlaeger L."/>
            <person name="Luttermann T."/>
            <person name="Thieme E."/>
            <person name="Hassa J."/>
            <person name="Haak M."/>
            <person name="Wittchen M."/>
            <person name="Mentz A."/>
            <person name="Persicke M."/>
            <person name="Busche T."/>
            <person name="Ruckert C."/>
        </authorList>
    </citation>
    <scope>NUCLEOTIDE SEQUENCE [LARGE SCALE GENOMIC DNA]</scope>
    <source>
        <strain evidence="2">1959</strain>
    </source>
</reference>
<sequence>MKTERMPVRSTVIVYALEFIQALRAMIAIADPKLTQFSVIQLRLTDSGLFVTAANLQHMGAVEVSIELCDLQNDEDDVVTISLREAKEIVKVCAPVVTAHDADEPQLLGMMIASEWIELSDESGLGLGLKRLRVNRIGPEHQFPDIPQTISTTDVADSGIVAFTPTQLDALKAVAKALSLESMPARGINPRNADARVFVSMDRFQSVSLVPKKKQDQSIMDPLQPELVVEDQEAAPQKLRVVTVSAKPMAAT</sequence>